<proteinExistence type="predicted"/>
<dbReference type="Proteomes" id="UP000041770">
    <property type="component" value="Unassembled WGS sequence"/>
</dbReference>
<evidence type="ECO:0000313" key="2">
    <source>
        <dbReference type="EMBL" id="CSB92315.1"/>
    </source>
</evidence>
<sequence length="99" mass="10728">MISAFDSFCNAESSKSNNVPEPNLATWKAIEDALAEVEAKFTFKNSSTGNSSSANNPFCHKLLSMLPPTEWLPLVDITPQRTPSSSKLPSLTVTIRASI</sequence>
<dbReference type="EMBL" id="CWQY01000001">
    <property type="protein sequence ID" value="CSB92315.1"/>
    <property type="molecule type" value="Genomic_DNA"/>
</dbReference>
<accession>A0A655WJB4</accession>
<evidence type="ECO:0000256" key="1">
    <source>
        <dbReference type="SAM" id="MobiDB-lite"/>
    </source>
</evidence>
<name>A0A655WJB4_VIBCL</name>
<feature type="compositionally biased region" description="Polar residues" evidence="1">
    <location>
        <begin position="10"/>
        <end position="20"/>
    </location>
</feature>
<feature type="region of interest" description="Disordered" evidence="1">
    <location>
        <begin position="1"/>
        <end position="21"/>
    </location>
</feature>
<dbReference type="AlphaFoldDB" id="A0A655WJB4"/>
<protein>
    <submittedName>
        <fullName evidence="2">Uncharacterized protein</fullName>
    </submittedName>
</protein>
<evidence type="ECO:0000313" key="3">
    <source>
        <dbReference type="Proteomes" id="UP000041770"/>
    </source>
</evidence>
<gene>
    <name evidence="2" type="ORF">ERS013200_00041</name>
</gene>
<organism evidence="2 3">
    <name type="scientific">Vibrio cholerae</name>
    <dbReference type="NCBI Taxonomy" id="666"/>
    <lineage>
        <taxon>Bacteria</taxon>
        <taxon>Pseudomonadati</taxon>
        <taxon>Pseudomonadota</taxon>
        <taxon>Gammaproteobacteria</taxon>
        <taxon>Vibrionales</taxon>
        <taxon>Vibrionaceae</taxon>
        <taxon>Vibrio</taxon>
    </lineage>
</organism>
<reference evidence="2 3" key="1">
    <citation type="submission" date="2015-07" db="EMBL/GenBank/DDBJ databases">
        <authorList>
            <consortium name="Pathogen Informatics"/>
        </authorList>
    </citation>
    <scope>NUCLEOTIDE SEQUENCE [LARGE SCALE GENOMIC DNA]</scope>
    <source>
        <strain evidence="2 3">A316</strain>
    </source>
</reference>